<feature type="signal peptide" evidence="1">
    <location>
        <begin position="1"/>
        <end position="25"/>
    </location>
</feature>
<dbReference type="KEGG" id="aqt:FN924_17245"/>
<evidence type="ECO:0000313" key="3">
    <source>
        <dbReference type="Proteomes" id="UP000315215"/>
    </source>
</evidence>
<proteinExistence type="predicted"/>
<keyword evidence="1" id="KW-0732">Signal</keyword>
<dbReference type="PROSITE" id="PS51257">
    <property type="entry name" value="PROKAR_LIPOPROTEIN"/>
    <property type="match status" value="1"/>
</dbReference>
<organism evidence="2 3">
    <name type="scientific">Radiobacillus deserti</name>
    <dbReference type="NCBI Taxonomy" id="2594883"/>
    <lineage>
        <taxon>Bacteria</taxon>
        <taxon>Bacillati</taxon>
        <taxon>Bacillota</taxon>
        <taxon>Bacilli</taxon>
        <taxon>Bacillales</taxon>
        <taxon>Bacillaceae</taxon>
        <taxon>Radiobacillus</taxon>
    </lineage>
</organism>
<protein>
    <submittedName>
        <fullName evidence="2">Extracellular solute-binding protein</fullName>
    </submittedName>
</protein>
<name>A0A516KLI1_9BACI</name>
<feature type="chain" id="PRO_5038699437" evidence="1">
    <location>
        <begin position="26"/>
        <end position="380"/>
    </location>
</feature>
<dbReference type="SUPFAM" id="SSF53850">
    <property type="entry name" value="Periplasmic binding protein-like II"/>
    <property type="match status" value="1"/>
</dbReference>
<reference evidence="2 3" key="1">
    <citation type="submission" date="2019-07" db="EMBL/GenBank/DDBJ databases">
        <authorList>
            <person name="Li J."/>
        </authorList>
    </citation>
    <scope>NUCLEOTIDE SEQUENCE [LARGE SCALE GENOMIC DNA]</scope>
    <source>
        <strain evidence="2 3">TKL69</strain>
    </source>
</reference>
<keyword evidence="3" id="KW-1185">Reference proteome</keyword>
<dbReference type="InterPro" id="IPR006059">
    <property type="entry name" value="SBP"/>
</dbReference>
<evidence type="ECO:0000313" key="2">
    <source>
        <dbReference type="EMBL" id="QDP42249.1"/>
    </source>
</evidence>
<dbReference type="Gene3D" id="3.40.190.10">
    <property type="entry name" value="Periplasmic binding protein-like II"/>
    <property type="match status" value="2"/>
</dbReference>
<gene>
    <name evidence="2" type="ORF">FN924_17245</name>
</gene>
<dbReference type="EMBL" id="CP041666">
    <property type="protein sequence ID" value="QDP42249.1"/>
    <property type="molecule type" value="Genomic_DNA"/>
</dbReference>
<dbReference type="PANTHER" id="PTHR42779:SF1">
    <property type="entry name" value="PROTEIN YNJB"/>
    <property type="match status" value="1"/>
</dbReference>
<dbReference type="PANTHER" id="PTHR42779">
    <property type="entry name" value="PROTEIN YNJB"/>
    <property type="match status" value="1"/>
</dbReference>
<dbReference type="AlphaFoldDB" id="A0A516KLI1"/>
<evidence type="ECO:0000256" key="1">
    <source>
        <dbReference type="SAM" id="SignalP"/>
    </source>
</evidence>
<dbReference type="Proteomes" id="UP000315215">
    <property type="component" value="Chromosome"/>
</dbReference>
<accession>A0A516KLI1</accession>
<sequence length="380" mass="41860">MYRNLKKFALGVVAGVTALSLVACGNDSETANASDVTKISLYSTGSQNVEAFWEKVIPMFEEENKEIDVELVFVPSGTGGQSTMDRIIAAKKSGEDSEVDIYEGSLADMIRSEEEGGLFYTLDQENIPNLKNVQEENLNGTNNLAVPYRASSVVLAYNSEKVSDVPNTADELYQWIKDNPGRFAYNDPSTGGSGSSFVLTTVYNQLPADAMNSQDESIMEDWDKGFDVLRDLAPSLYKEGVYPKKNQGTLDLLANGEVDMIPAWSDMALEQINKGLLPDTIKLKQIEPAFTGGPAYLMSVDNGVDDRKKAAEAFLNFVLTVDVQEVVIDQMYGYPGIKWDLLSDEDQEKFKDVSGGYRIFNGGELGSKLTEEWQKEVATQ</sequence>
<dbReference type="Pfam" id="PF13416">
    <property type="entry name" value="SBP_bac_8"/>
    <property type="match status" value="1"/>
</dbReference>
<dbReference type="OrthoDB" id="3239593at2"/>